<feature type="compositionally biased region" description="Polar residues" evidence="1">
    <location>
        <begin position="8"/>
        <end position="22"/>
    </location>
</feature>
<feature type="non-terminal residue" evidence="2">
    <location>
        <position position="79"/>
    </location>
</feature>
<keyword evidence="3" id="KW-1185">Reference proteome</keyword>
<comment type="caution">
    <text evidence="2">The sequence shown here is derived from an EMBL/GenBank/DDBJ whole genome shotgun (WGS) entry which is preliminary data.</text>
</comment>
<evidence type="ECO:0000313" key="3">
    <source>
        <dbReference type="Proteomes" id="UP001381693"/>
    </source>
</evidence>
<sequence>LVKRHQDQTIPRNQLPPETNTEVIVPTIPHSPKPQTIGDDISAGTSDTALESLGNAPVETIPQFQGSPHRSSHVRKLVD</sequence>
<feature type="compositionally biased region" description="Basic residues" evidence="1">
    <location>
        <begin position="70"/>
        <end position="79"/>
    </location>
</feature>
<dbReference type="AlphaFoldDB" id="A0AAN9AD93"/>
<accession>A0AAN9AD93</accession>
<feature type="region of interest" description="Disordered" evidence="1">
    <location>
        <begin position="1"/>
        <end position="79"/>
    </location>
</feature>
<protein>
    <submittedName>
        <fullName evidence="2">Uncharacterized protein</fullName>
    </submittedName>
</protein>
<feature type="non-terminal residue" evidence="2">
    <location>
        <position position="1"/>
    </location>
</feature>
<dbReference type="Proteomes" id="UP001381693">
    <property type="component" value="Unassembled WGS sequence"/>
</dbReference>
<reference evidence="2 3" key="1">
    <citation type="submission" date="2023-11" db="EMBL/GenBank/DDBJ databases">
        <title>Halocaridina rubra genome assembly.</title>
        <authorList>
            <person name="Smith C."/>
        </authorList>
    </citation>
    <scope>NUCLEOTIDE SEQUENCE [LARGE SCALE GENOMIC DNA]</scope>
    <source>
        <strain evidence="2">EP-1</strain>
        <tissue evidence="2">Whole</tissue>
    </source>
</reference>
<proteinExistence type="predicted"/>
<evidence type="ECO:0000313" key="2">
    <source>
        <dbReference type="EMBL" id="KAK7084323.1"/>
    </source>
</evidence>
<evidence type="ECO:0000256" key="1">
    <source>
        <dbReference type="SAM" id="MobiDB-lite"/>
    </source>
</evidence>
<dbReference type="EMBL" id="JAXCGZ010002146">
    <property type="protein sequence ID" value="KAK7084323.1"/>
    <property type="molecule type" value="Genomic_DNA"/>
</dbReference>
<organism evidence="2 3">
    <name type="scientific">Halocaridina rubra</name>
    <name type="common">Hawaiian red shrimp</name>
    <dbReference type="NCBI Taxonomy" id="373956"/>
    <lineage>
        <taxon>Eukaryota</taxon>
        <taxon>Metazoa</taxon>
        <taxon>Ecdysozoa</taxon>
        <taxon>Arthropoda</taxon>
        <taxon>Crustacea</taxon>
        <taxon>Multicrustacea</taxon>
        <taxon>Malacostraca</taxon>
        <taxon>Eumalacostraca</taxon>
        <taxon>Eucarida</taxon>
        <taxon>Decapoda</taxon>
        <taxon>Pleocyemata</taxon>
        <taxon>Caridea</taxon>
        <taxon>Atyoidea</taxon>
        <taxon>Atyidae</taxon>
        <taxon>Halocaridina</taxon>
    </lineage>
</organism>
<name>A0AAN9AD93_HALRR</name>
<gene>
    <name evidence="2" type="ORF">SK128_004782</name>
</gene>